<feature type="chain" id="PRO_5034950433" description="Yeast cell wall synthesis Kre9/Knh1-like N-terminal domain-containing protein" evidence="2">
    <location>
        <begin position="22"/>
        <end position="134"/>
    </location>
</feature>
<sequence>MRFATPLSALVSLLCAAAVHAAGPVPLDVFVPRITNPTAGTVWVSNTTQTVTWDASNAPVNISNGALIMLRHNNRTAPFILAKGFDLRSGSCPITVPWVLSDDDYEIVLFGDSGNFSPPFTITSDTANAGQTTA</sequence>
<evidence type="ECO:0000256" key="2">
    <source>
        <dbReference type="SAM" id="SignalP"/>
    </source>
</evidence>
<feature type="domain" description="Yeast cell wall synthesis Kre9/Knh1-like N-terminal" evidence="3">
    <location>
        <begin position="36"/>
        <end position="122"/>
    </location>
</feature>
<feature type="signal peptide" evidence="2">
    <location>
        <begin position="1"/>
        <end position="21"/>
    </location>
</feature>
<evidence type="ECO:0000313" key="4">
    <source>
        <dbReference type="EMBL" id="KAF7351538.1"/>
    </source>
</evidence>
<keyword evidence="5" id="KW-1185">Reference proteome</keyword>
<name>A0A8H7CY06_9AGAR</name>
<dbReference type="OrthoDB" id="2973648at2759"/>
<organism evidence="4 5">
    <name type="scientific">Mycena sanguinolenta</name>
    <dbReference type="NCBI Taxonomy" id="230812"/>
    <lineage>
        <taxon>Eukaryota</taxon>
        <taxon>Fungi</taxon>
        <taxon>Dikarya</taxon>
        <taxon>Basidiomycota</taxon>
        <taxon>Agaricomycotina</taxon>
        <taxon>Agaricomycetes</taxon>
        <taxon>Agaricomycetidae</taxon>
        <taxon>Agaricales</taxon>
        <taxon>Marasmiineae</taxon>
        <taxon>Mycenaceae</taxon>
        <taxon>Mycena</taxon>
    </lineage>
</organism>
<proteinExistence type="predicted"/>
<dbReference type="InterPro" id="IPR018466">
    <property type="entry name" value="Kre9/Knh1-like_N"/>
</dbReference>
<evidence type="ECO:0000313" key="5">
    <source>
        <dbReference type="Proteomes" id="UP000623467"/>
    </source>
</evidence>
<protein>
    <recommendedName>
        <fullName evidence="3">Yeast cell wall synthesis Kre9/Knh1-like N-terminal domain-containing protein</fullName>
    </recommendedName>
</protein>
<keyword evidence="1 2" id="KW-0732">Signal</keyword>
<dbReference type="Proteomes" id="UP000623467">
    <property type="component" value="Unassembled WGS sequence"/>
</dbReference>
<evidence type="ECO:0000259" key="3">
    <source>
        <dbReference type="Pfam" id="PF10342"/>
    </source>
</evidence>
<dbReference type="AlphaFoldDB" id="A0A8H7CY06"/>
<dbReference type="EMBL" id="JACAZH010000013">
    <property type="protein sequence ID" value="KAF7351538.1"/>
    <property type="molecule type" value="Genomic_DNA"/>
</dbReference>
<gene>
    <name evidence="4" type="ORF">MSAN_01586200</name>
</gene>
<evidence type="ECO:0000256" key="1">
    <source>
        <dbReference type="ARBA" id="ARBA00022729"/>
    </source>
</evidence>
<reference evidence="4" key="1">
    <citation type="submission" date="2020-05" db="EMBL/GenBank/DDBJ databases">
        <title>Mycena genomes resolve the evolution of fungal bioluminescence.</title>
        <authorList>
            <person name="Tsai I.J."/>
        </authorList>
    </citation>
    <scope>NUCLEOTIDE SEQUENCE</scope>
    <source>
        <strain evidence="4">160909Yilan</strain>
    </source>
</reference>
<accession>A0A8H7CY06</accession>
<dbReference type="Pfam" id="PF10342">
    <property type="entry name" value="Kre9_KNH"/>
    <property type="match status" value="1"/>
</dbReference>
<comment type="caution">
    <text evidence="4">The sequence shown here is derived from an EMBL/GenBank/DDBJ whole genome shotgun (WGS) entry which is preliminary data.</text>
</comment>